<evidence type="ECO:0000256" key="1">
    <source>
        <dbReference type="ARBA" id="ARBA00004328"/>
    </source>
</evidence>
<comment type="caution">
    <text evidence="4">The sequence shown here is derived from an EMBL/GenBank/DDBJ whole genome shotgun (WGS) entry which is preliminary data.</text>
</comment>
<keyword evidence="2" id="KW-1188">Viral release from host cell</keyword>
<reference evidence="4" key="1">
    <citation type="submission" date="2022-10" db="EMBL/GenBank/DDBJ databases">
        <title>Luteolibacter sp. GHJ8, whole genome shotgun sequencing project.</title>
        <authorList>
            <person name="Zhao G."/>
            <person name="Shen L."/>
        </authorList>
    </citation>
    <scope>NUCLEOTIDE SEQUENCE</scope>
    <source>
        <strain evidence="4">GHJ8</strain>
    </source>
</reference>
<sequence>MEDAKTILARWAEMESARLPWDSAWQMASDYALPRKGNIARTETPPGSNAGNRLYDTTAIQAVTTLANGHASYITPPGTRWFAWEAPEDIKGDRADAWYNEASEKAAKILSTTNFYTTLNEAFLDRSAFGVCCIAAMPSAERVVSFQAHPVGSYCIDEDAEGNVDTIFLKKRHGIRQLVQLFGEEAVKANERLAKSWERFKEKGSNAEHEVVHAIFPRVERQRGKHDVYNMQYASVWVSSDGKTVLQRSGVPELPYCVSRYLKRSGSGMYYGYSPFEEVKAAVLEANKTRQILQVVGQRLAVPSVLIPDNLVGNVDSRPGGRTVFKSSGQGALPQEWLNRGRPEGMHEQLADARETINAAFHVDLFRMFAQIDKQMTAREVSERAAEKLMQFSPAFTRFTADFQVMMERVFAILFRAGIFGRMDEIPREVIRRTSEGAEVPAPKVIYQSRIALAIRQAESAAADRLVERVLGVANAAPDALDNLNLDEYVRVAARNDGVPEAVLRPVKERDALREDRAKAQQEQAMAQMMAAQAQAGAAVQ</sequence>
<gene>
    <name evidence="4" type="ORF">OJ996_25610</name>
</gene>
<evidence type="ECO:0000313" key="5">
    <source>
        <dbReference type="Proteomes" id="UP001165653"/>
    </source>
</evidence>
<keyword evidence="5" id="KW-1185">Reference proteome</keyword>
<dbReference type="Proteomes" id="UP001165653">
    <property type="component" value="Unassembled WGS sequence"/>
</dbReference>
<proteinExistence type="predicted"/>
<keyword evidence="3" id="KW-0231">Viral genome packaging</keyword>
<dbReference type="Pfam" id="PF12236">
    <property type="entry name" value="Head-tail_con"/>
    <property type="match status" value="1"/>
</dbReference>
<dbReference type="EMBL" id="JAPDDR010000023">
    <property type="protein sequence ID" value="MCW1916992.1"/>
    <property type="molecule type" value="Genomic_DNA"/>
</dbReference>
<evidence type="ECO:0000256" key="2">
    <source>
        <dbReference type="ARBA" id="ARBA00022612"/>
    </source>
</evidence>
<protein>
    <submittedName>
        <fullName evidence="4">Portal protein</fullName>
    </submittedName>
</protein>
<dbReference type="InterPro" id="IPR020991">
    <property type="entry name" value="Connector_podovirus"/>
</dbReference>
<accession>A0ABT3GAW5</accession>
<evidence type="ECO:0000313" key="4">
    <source>
        <dbReference type="EMBL" id="MCW1916992.1"/>
    </source>
</evidence>
<dbReference type="RefSeq" id="WP_264516612.1">
    <property type="nucleotide sequence ID" value="NZ_JAPDDR010000023.1"/>
</dbReference>
<evidence type="ECO:0000256" key="3">
    <source>
        <dbReference type="ARBA" id="ARBA00023219"/>
    </source>
</evidence>
<organism evidence="4 5">
    <name type="scientific">Luteolibacter rhizosphaerae</name>
    <dbReference type="NCBI Taxonomy" id="2989719"/>
    <lineage>
        <taxon>Bacteria</taxon>
        <taxon>Pseudomonadati</taxon>
        <taxon>Verrucomicrobiota</taxon>
        <taxon>Verrucomicrobiia</taxon>
        <taxon>Verrucomicrobiales</taxon>
        <taxon>Verrucomicrobiaceae</taxon>
        <taxon>Luteolibacter</taxon>
    </lineage>
</organism>
<name>A0ABT3GAW5_9BACT</name>
<comment type="subcellular location">
    <subcellularLocation>
        <location evidence="1">Virion</location>
    </subcellularLocation>
</comment>